<proteinExistence type="predicted"/>
<evidence type="ECO:0000313" key="1">
    <source>
        <dbReference type="EMBL" id="AZQ70057.1"/>
    </source>
</evidence>
<dbReference type="SUPFAM" id="SSF50475">
    <property type="entry name" value="FMN-binding split barrel"/>
    <property type="match status" value="1"/>
</dbReference>
<dbReference type="PANTHER" id="PTHR34071:SF2">
    <property type="entry name" value="FLAVIN-NUCLEOTIDE-BINDING PROTEIN"/>
    <property type="match status" value="1"/>
</dbReference>
<dbReference type="PANTHER" id="PTHR34071">
    <property type="entry name" value="5-NITROIMIDAZOLE ANTIBIOTICS RESISTANCE PROTEIN, NIMA-FAMILY-RELATED PROTEIN-RELATED"/>
    <property type="match status" value="1"/>
</dbReference>
<dbReference type="OrthoDB" id="116031at2"/>
<dbReference type="InterPro" id="IPR024747">
    <property type="entry name" value="Pyridox_Oxase-rel"/>
</dbReference>
<dbReference type="EMBL" id="CP034587">
    <property type="protein sequence ID" value="AZQ70057.1"/>
    <property type="molecule type" value="Genomic_DNA"/>
</dbReference>
<reference evidence="1 2" key="1">
    <citation type="submission" date="2018-12" db="EMBL/GenBank/DDBJ databases">
        <title>The whole draft genome of Streptomyce luteoverticillatus CGMCC 15060.</title>
        <authorList>
            <person name="Feng Z."/>
            <person name="Chen G."/>
            <person name="Zhang J."/>
            <person name="Zhu H."/>
            <person name="Yu X."/>
            <person name="Zhang W."/>
            <person name="Zhang X."/>
        </authorList>
    </citation>
    <scope>NUCLEOTIDE SEQUENCE [LARGE SCALE GENOMIC DNA]</scope>
    <source>
        <strain evidence="1 2">CGMCC 15060</strain>
    </source>
</reference>
<protein>
    <submittedName>
        <fullName evidence="1">Pyridoxamine 5'-phosphate oxidase family protein</fullName>
    </submittedName>
</protein>
<dbReference type="Gene3D" id="2.30.110.10">
    <property type="entry name" value="Electron Transport, Fmn-binding Protein, Chain A"/>
    <property type="match status" value="1"/>
</dbReference>
<accession>A0A3Q9FTM9</accession>
<dbReference type="AlphaFoldDB" id="A0A3Q9FTM9"/>
<dbReference type="Proteomes" id="UP000267900">
    <property type="component" value="Chromosome"/>
</dbReference>
<organism evidence="1 2">
    <name type="scientific">Streptomyces luteoverticillatus</name>
    <name type="common">Streptoverticillium luteoverticillatus</name>
    <dbReference type="NCBI Taxonomy" id="66425"/>
    <lineage>
        <taxon>Bacteria</taxon>
        <taxon>Bacillati</taxon>
        <taxon>Actinomycetota</taxon>
        <taxon>Actinomycetes</taxon>
        <taxon>Kitasatosporales</taxon>
        <taxon>Streptomycetaceae</taxon>
        <taxon>Streptomyces</taxon>
    </lineage>
</organism>
<gene>
    <name evidence="1" type="ORF">EKH77_01460</name>
</gene>
<dbReference type="InterPro" id="IPR012349">
    <property type="entry name" value="Split_barrel_FMN-bd"/>
</dbReference>
<sequence>MFEHDPDQATEPSDTLAVTERTRHRRLREQGGTSRAELDAILRAGFLCHLGVMVDGAPMVVPTVYGTDGTTIYFHGSVASRSLVASPEATVCLTVTHVDGLVLARSVFEHGVNYRSAMIYGVPRAVADPEEKLAGLRCLTEHVTPGQWDYARRPSRKELAATALLALSLDEASVKVRTGPPDDGDGPDAELGVWAGVLPLRQTWGALEADPALAEGIAAPAHLADRVDRPLG</sequence>
<keyword evidence="2" id="KW-1185">Reference proteome</keyword>
<evidence type="ECO:0000313" key="2">
    <source>
        <dbReference type="Proteomes" id="UP000267900"/>
    </source>
</evidence>
<dbReference type="Pfam" id="PF12900">
    <property type="entry name" value="Pyridox_ox_2"/>
    <property type="match status" value="1"/>
</dbReference>
<name>A0A3Q9FTM9_STRLT</name>